<keyword evidence="8 13" id="KW-0406">Ion transport</keyword>
<evidence type="ECO:0000256" key="6">
    <source>
        <dbReference type="ARBA" id="ARBA00022989"/>
    </source>
</evidence>
<evidence type="ECO:0000256" key="11">
    <source>
        <dbReference type="ARBA" id="ARBA00023201"/>
    </source>
</evidence>
<reference evidence="14 15" key="1">
    <citation type="submission" date="2015-09" db="EMBL/GenBank/DDBJ databases">
        <title>Draft genome of the parasitic nematode Teladorsagia circumcincta isolate WARC Sus (inbred).</title>
        <authorList>
            <person name="Mitreva M."/>
        </authorList>
    </citation>
    <scope>NUCLEOTIDE SEQUENCE [LARGE SCALE GENOMIC DNA]</scope>
    <source>
        <strain evidence="14 15">S</strain>
    </source>
</reference>
<evidence type="ECO:0000313" key="14">
    <source>
        <dbReference type="EMBL" id="PIO76067.1"/>
    </source>
</evidence>
<accession>A0A2G9V0R1</accession>
<dbReference type="Gene3D" id="2.60.470.10">
    <property type="entry name" value="Acid-sensing ion channels like domains"/>
    <property type="match status" value="1"/>
</dbReference>
<evidence type="ECO:0000256" key="9">
    <source>
        <dbReference type="ARBA" id="ARBA00023136"/>
    </source>
</evidence>
<dbReference type="Pfam" id="PF00858">
    <property type="entry name" value="ASC"/>
    <property type="match status" value="1"/>
</dbReference>
<comment type="subcellular location">
    <subcellularLocation>
        <location evidence="1">Membrane</location>
        <topology evidence="1">Multi-pass membrane protein</topology>
    </subcellularLocation>
</comment>
<evidence type="ECO:0000313" key="15">
    <source>
        <dbReference type="Proteomes" id="UP000230423"/>
    </source>
</evidence>
<evidence type="ECO:0000256" key="1">
    <source>
        <dbReference type="ARBA" id="ARBA00004141"/>
    </source>
</evidence>
<gene>
    <name evidence="14" type="ORF">TELCIR_01872</name>
</gene>
<dbReference type="OrthoDB" id="5810418at2759"/>
<keyword evidence="7" id="KW-0915">Sodium</keyword>
<evidence type="ECO:0000256" key="4">
    <source>
        <dbReference type="ARBA" id="ARBA00022461"/>
    </source>
</evidence>
<evidence type="ECO:0000256" key="2">
    <source>
        <dbReference type="ARBA" id="ARBA00007193"/>
    </source>
</evidence>
<dbReference type="GO" id="GO:0015280">
    <property type="term" value="F:ligand-gated sodium channel activity"/>
    <property type="evidence" value="ECO:0007669"/>
    <property type="project" value="TreeGrafter"/>
</dbReference>
<keyword evidence="12 13" id="KW-0407">Ion channel</keyword>
<keyword evidence="6" id="KW-1133">Transmembrane helix</keyword>
<proteinExistence type="inferred from homology"/>
<dbReference type="Proteomes" id="UP000230423">
    <property type="component" value="Unassembled WGS sequence"/>
</dbReference>
<keyword evidence="15" id="KW-1185">Reference proteome</keyword>
<name>A0A2G9V0R1_TELCI</name>
<evidence type="ECO:0000256" key="3">
    <source>
        <dbReference type="ARBA" id="ARBA00022448"/>
    </source>
</evidence>
<protein>
    <submittedName>
        <fullName evidence="14">Uncharacterized protein</fullName>
    </submittedName>
</protein>
<evidence type="ECO:0000256" key="8">
    <source>
        <dbReference type="ARBA" id="ARBA00023065"/>
    </source>
</evidence>
<evidence type="ECO:0000256" key="7">
    <source>
        <dbReference type="ARBA" id="ARBA00023053"/>
    </source>
</evidence>
<dbReference type="GO" id="GO:0005886">
    <property type="term" value="C:plasma membrane"/>
    <property type="evidence" value="ECO:0007669"/>
    <property type="project" value="TreeGrafter"/>
</dbReference>
<evidence type="ECO:0000256" key="10">
    <source>
        <dbReference type="ARBA" id="ARBA00023180"/>
    </source>
</evidence>
<comment type="similarity">
    <text evidence="2 13">Belongs to the amiloride-sensitive sodium channel (TC 1.A.6) family.</text>
</comment>
<keyword evidence="11 13" id="KW-0739">Sodium transport</keyword>
<evidence type="ECO:0000256" key="13">
    <source>
        <dbReference type="RuleBase" id="RU000679"/>
    </source>
</evidence>
<sequence>MVTRFVCGLEGISLHRQYRHRRRQGRGSIFDSTGRLRKRASQLILEIPAAQLKKIKETEGIGSVDRESKHFCGQCSAKVSFRMKEHGIDFPVVTLCNFNPVKKSYIKRQKALEAYQADHPDFKVPDFFMEAGLNLQNSGKDWMKKQVEAGVTSGLQMVLDAHLEEQFDGTGGDPEPIFSDAFENGFRYYVHTPGAIPYLTSEGISVSPTARVYSAISTSTVRLKEVGCSNFDVAALT</sequence>
<keyword evidence="3 13" id="KW-0813">Transport</keyword>
<organism evidence="14 15">
    <name type="scientific">Teladorsagia circumcincta</name>
    <name type="common">Brown stomach worm</name>
    <name type="synonym">Ostertagia circumcincta</name>
    <dbReference type="NCBI Taxonomy" id="45464"/>
    <lineage>
        <taxon>Eukaryota</taxon>
        <taxon>Metazoa</taxon>
        <taxon>Ecdysozoa</taxon>
        <taxon>Nematoda</taxon>
        <taxon>Chromadorea</taxon>
        <taxon>Rhabditida</taxon>
        <taxon>Rhabditina</taxon>
        <taxon>Rhabditomorpha</taxon>
        <taxon>Strongyloidea</taxon>
        <taxon>Trichostrongylidae</taxon>
        <taxon>Teladorsagia</taxon>
    </lineage>
</organism>
<dbReference type="PANTHER" id="PTHR11690:SF222">
    <property type="entry name" value="AMILORIDE-SENSITIVE SODIUM CHANNEL SUBUNIT GAMMA"/>
    <property type="match status" value="1"/>
</dbReference>
<dbReference type="InterPro" id="IPR001873">
    <property type="entry name" value="ENaC"/>
</dbReference>
<dbReference type="PANTHER" id="PTHR11690">
    <property type="entry name" value="AMILORIDE-SENSITIVE SODIUM CHANNEL-RELATED"/>
    <property type="match status" value="1"/>
</dbReference>
<evidence type="ECO:0000256" key="12">
    <source>
        <dbReference type="ARBA" id="ARBA00023303"/>
    </source>
</evidence>
<keyword evidence="9" id="KW-0472">Membrane</keyword>
<keyword evidence="10" id="KW-0325">Glycoprotein</keyword>
<keyword evidence="5 13" id="KW-0812">Transmembrane</keyword>
<keyword evidence="4 13" id="KW-0894">Sodium channel</keyword>
<evidence type="ECO:0000256" key="5">
    <source>
        <dbReference type="ARBA" id="ARBA00022692"/>
    </source>
</evidence>
<dbReference type="AlphaFoldDB" id="A0A2G9V0R1"/>
<dbReference type="EMBL" id="KZ345082">
    <property type="protein sequence ID" value="PIO76067.1"/>
    <property type="molecule type" value="Genomic_DNA"/>
</dbReference>